<dbReference type="PIRSF" id="PIRSF030042">
    <property type="entry name" value="UCP030042"/>
    <property type="match status" value="1"/>
</dbReference>
<evidence type="ECO:0000313" key="3">
    <source>
        <dbReference type="EMBL" id="KON91729.1"/>
    </source>
</evidence>
<dbReference type="AlphaFoldDB" id="A0A0M0GPF8"/>
<evidence type="ECO:0000256" key="1">
    <source>
        <dbReference type="SAM" id="Phobius"/>
    </source>
</evidence>
<evidence type="ECO:0000259" key="2">
    <source>
        <dbReference type="Pfam" id="PF14340"/>
    </source>
</evidence>
<feature type="transmembrane region" description="Helical" evidence="1">
    <location>
        <begin position="103"/>
        <end position="127"/>
    </location>
</feature>
<sequence>MKPKTIPKPLVQLNQWSIILFVLSFWFFQVEHFLLVPLAANACGAFLGFNPIVKAGRAFLRKDASSYIQEDADQQRFNSTIAVICLAAGYTSSLAGWSVASVVFTALVFVSAAVALLGFCIGCFIRFQWKRYQYKRSNG</sequence>
<keyword evidence="1" id="KW-0472">Membrane</keyword>
<feature type="domain" description="DUF4395" evidence="2">
    <location>
        <begin position="6"/>
        <end position="131"/>
    </location>
</feature>
<keyword evidence="1" id="KW-1133">Transmembrane helix</keyword>
<dbReference type="PATRIC" id="fig|189381.12.peg.981"/>
<keyword evidence="4" id="KW-1185">Reference proteome</keyword>
<accession>A0A0M0GPF8</accession>
<feature type="transmembrane region" description="Helical" evidence="1">
    <location>
        <begin position="77"/>
        <end position="97"/>
    </location>
</feature>
<dbReference type="STRING" id="189381.GCA_900166615_03428"/>
<reference evidence="4" key="1">
    <citation type="submission" date="2015-07" db="EMBL/GenBank/DDBJ databases">
        <title>Fjat-14235 jcm11544.</title>
        <authorList>
            <person name="Liu B."/>
            <person name="Wang J."/>
            <person name="Zhu Y."/>
            <person name="Liu G."/>
            <person name="Chen Q."/>
            <person name="Chen Z."/>
            <person name="Lan J."/>
            <person name="Che J."/>
            <person name="Ge C."/>
            <person name="Shi H."/>
            <person name="Pan Z."/>
            <person name="Liu X."/>
        </authorList>
    </citation>
    <scope>NUCLEOTIDE SEQUENCE [LARGE SCALE GENOMIC DNA]</scope>
    <source>
        <strain evidence="4">JCM 11544</strain>
    </source>
</reference>
<name>A0A0M0GPF8_9BACI</name>
<dbReference type="InterPro" id="IPR025508">
    <property type="entry name" value="DUF4395"/>
</dbReference>
<organism evidence="3 4">
    <name type="scientific">Rossellomorea marisflavi</name>
    <dbReference type="NCBI Taxonomy" id="189381"/>
    <lineage>
        <taxon>Bacteria</taxon>
        <taxon>Bacillati</taxon>
        <taxon>Bacillota</taxon>
        <taxon>Bacilli</taxon>
        <taxon>Bacillales</taxon>
        <taxon>Bacillaceae</taxon>
        <taxon>Rossellomorea</taxon>
    </lineage>
</organism>
<feature type="transmembrane region" description="Helical" evidence="1">
    <location>
        <begin position="34"/>
        <end position="56"/>
    </location>
</feature>
<dbReference type="RefSeq" id="WP_053426917.1">
    <property type="nucleotide sequence ID" value="NZ_BSED01000488.1"/>
</dbReference>
<dbReference type="InterPro" id="IPR016942">
    <property type="entry name" value="UCP030042"/>
</dbReference>
<evidence type="ECO:0000313" key="4">
    <source>
        <dbReference type="Proteomes" id="UP000037405"/>
    </source>
</evidence>
<proteinExistence type="predicted"/>
<dbReference type="Proteomes" id="UP000037405">
    <property type="component" value="Unassembled WGS sequence"/>
</dbReference>
<dbReference type="OrthoDB" id="2376580at2"/>
<comment type="caution">
    <text evidence="3">The sequence shown here is derived from an EMBL/GenBank/DDBJ whole genome shotgun (WGS) entry which is preliminary data.</text>
</comment>
<dbReference type="Pfam" id="PF14340">
    <property type="entry name" value="DUF4395"/>
    <property type="match status" value="1"/>
</dbReference>
<protein>
    <recommendedName>
        <fullName evidence="2">DUF4395 domain-containing protein</fullName>
    </recommendedName>
</protein>
<feature type="transmembrane region" description="Helical" evidence="1">
    <location>
        <begin position="12"/>
        <end position="28"/>
    </location>
</feature>
<keyword evidence="1" id="KW-0812">Transmembrane</keyword>
<gene>
    <name evidence="3" type="ORF">AF331_04320</name>
</gene>
<dbReference type="EMBL" id="LGUE01000001">
    <property type="protein sequence ID" value="KON91729.1"/>
    <property type="molecule type" value="Genomic_DNA"/>
</dbReference>